<reference evidence="4" key="1">
    <citation type="journal article" date="2014" name="Int. J. Syst. Evol. Microbiol.">
        <title>Complete genome sequence of Corynebacterium casei LMG S-19264T (=DSM 44701T), isolated from a smear-ripened cheese.</title>
        <authorList>
            <consortium name="US DOE Joint Genome Institute (JGI-PGF)"/>
            <person name="Walter F."/>
            <person name="Albersmeier A."/>
            <person name="Kalinowski J."/>
            <person name="Ruckert C."/>
        </authorList>
    </citation>
    <scope>NUCLEOTIDE SEQUENCE</scope>
    <source>
        <strain evidence="4">CGMCC 1.15152</strain>
    </source>
</reference>
<evidence type="ECO:0000256" key="2">
    <source>
        <dbReference type="SAM" id="Phobius"/>
    </source>
</evidence>
<dbReference type="EMBL" id="BMHO01000001">
    <property type="protein sequence ID" value="GGD29453.1"/>
    <property type="molecule type" value="Genomic_DNA"/>
</dbReference>
<protein>
    <recommendedName>
        <fullName evidence="3">Peptidase S11 D-alanyl-D-alanine carboxypeptidase A N-terminal domain-containing protein</fullName>
    </recommendedName>
</protein>
<feature type="region of interest" description="Disordered" evidence="1">
    <location>
        <begin position="149"/>
        <end position="182"/>
    </location>
</feature>
<dbReference type="GO" id="GO:0009002">
    <property type="term" value="F:serine-type D-Ala-D-Ala carboxypeptidase activity"/>
    <property type="evidence" value="ECO:0007669"/>
    <property type="project" value="InterPro"/>
</dbReference>
<accession>A0A917DE02</accession>
<evidence type="ECO:0000313" key="4">
    <source>
        <dbReference type="EMBL" id="GGD29453.1"/>
    </source>
</evidence>
<dbReference type="RefSeq" id="WP_188710916.1">
    <property type="nucleotide sequence ID" value="NZ_BMHO01000001.1"/>
</dbReference>
<dbReference type="GO" id="GO:0006508">
    <property type="term" value="P:proteolysis"/>
    <property type="evidence" value="ECO:0007669"/>
    <property type="project" value="InterPro"/>
</dbReference>
<dbReference type="SUPFAM" id="SSF56601">
    <property type="entry name" value="beta-lactamase/transpeptidase-like"/>
    <property type="match status" value="1"/>
</dbReference>
<evidence type="ECO:0000313" key="5">
    <source>
        <dbReference type="Proteomes" id="UP000633205"/>
    </source>
</evidence>
<reference evidence="4" key="2">
    <citation type="submission" date="2020-09" db="EMBL/GenBank/DDBJ databases">
        <authorList>
            <person name="Sun Q."/>
            <person name="Zhou Y."/>
        </authorList>
    </citation>
    <scope>NUCLEOTIDE SEQUENCE</scope>
    <source>
        <strain evidence="4">CGMCC 1.15152</strain>
    </source>
</reference>
<feature type="compositionally biased region" description="Acidic residues" evidence="1">
    <location>
        <begin position="161"/>
        <end position="174"/>
    </location>
</feature>
<dbReference type="InterPro" id="IPR012338">
    <property type="entry name" value="Beta-lactam/transpept-like"/>
</dbReference>
<feature type="transmembrane region" description="Helical" evidence="2">
    <location>
        <begin position="231"/>
        <end position="256"/>
    </location>
</feature>
<feature type="compositionally biased region" description="Acidic residues" evidence="1">
    <location>
        <begin position="61"/>
        <end position="73"/>
    </location>
</feature>
<keyword evidence="2" id="KW-0812">Transmembrane</keyword>
<evidence type="ECO:0000259" key="3">
    <source>
        <dbReference type="Pfam" id="PF00768"/>
    </source>
</evidence>
<gene>
    <name evidence="4" type="ORF">GCM10010915_07030</name>
</gene>
<organism evidence="4 5">
    <name type="scientific">Microbacterium faecale</name>
    <dbReference type="NCBI Taxonomy" id="1804630"/>
    <lineage>
        <taxon>Bacteria</taxon>
        <taxon>Bacillati</taxon>
        <taxon>Actinomycetota</taxon>
        <taxon>Actinomycetes</taxon>
        <taxon>Micrococcales</taxon>
        <taxon>Microbacteriaceae</taxon>
        <taxon>Microbacterium</taxon>
    </lineage>
</organism>
<dbReference type="InterPro" id="IPR001967">
    <property type="entry name" value="Peptidase_S11_N"/>
</dbReference>
<dbReference type="Proteomes" id="UP000633205">
    <property type="component" value="Unassembled WGS sequence"/>
</dbReference>
<feature type="region of interest" description="Disordered" evidence="1">
    <location>
        <begin position="1"/>
        <end position="92"/>
    </location>
</feature>
<keyword evidence="2" id="KW-1133">Transmembrane helix</keyword>
<name>A0A917DE02_9MICO</name>
<comment type="caution">
    <text evidence="4">The sequence shown here is derived from an EMBL/GenBank/DDBJ whole genome shotgun (WGS) entry which is preliminary data.</text>
</comment>
<keyword evidence="5" id="KW-1185">Reference proteome</keyword>
<sequence length="643" mass="68277">MTSDEKPGERDDERSLDSVDDARDSDTDRPQDPAPAEDAADPEPPADTGTMIAGLFGTPAQDDDEEDADDDREDGGAADPGQSAPPQTDSVRVIAEMFSGFRRRSATPERDLEEMLGTATQAIAIVPPPAPQEPPTVAGPLPIVAAADAAADADVTRASETDDDGPPPAEEDPVPADQQQPTAVKTAYVPRHDGNQTEQALAWLTAENVATGQTPVVGAPVALTQRRRRRWVGAILAPIFTAIVLAVVYVVAFAVWPLDNVAPTMSAKAPDTPVGPALDVPWPVEGQSAILVEGVDGIVTSAEEDTRLDPAPMASLTKVITVMTLLERQPLELGEDGPVYEFGYLDQQQADNLRFQNESALDVPIGGILSYRQLLEGILMGSAGNYANKLVDDLWEFDRNAYLGDAIAWLQDNGLEDTLVVDATGISPENQSTAEDMVRVAQIAMQHPVVAEIVAQEEVEMPGPGLVENSNPLMGENGIVGIKTGHLDEWNIVSYNLMTAKDIEFVDSEDPVRVYTVVMGQADRDLQASTTRDVLDAVTLALQPVDAVGEGTVIATVTTEWGGQTDVVVADTAELTLWSGEEAEIETDVDVDLGDAAGATVGTITVSGGLDSAEVDLITTEELPRPSLEWRLTHPLELLGLGA</sequence>
<dbReference type="Pfam" id="PF00768">
    <property type="entry name" value="Peptidase_S11"/>
    <property type="match status" value="1"/>
</dbReference>
<proteinExistence type="predicted"/>
<dbReference type="Gene3D" id="3.40.710.10">
    <property type="entry name" value="DD-peptidase/beta-lactamase superfamily"/>
    <property type="match status" value="1"/>
</dbReference>
<dbReference type="AlphaFoldDB" id="A0A917DE02"/>
<feature type="compositionally biased region" description="Basic and acidic residues" evidence="1">
    <location>
        <begin position="1"/>
        <end position="31"/>
    </location>
</feature>
<evidence type="ECO:0000256" key="1">
    <source>
        <dbReference type="SAM" id="MobiDB-lite"/>
    </source>
</evidence>
<keyword evidence="2" id="KW-0472">Membrane</keyword>
<feature type="domain" description="Peptidase S11 D-alanyl-D-alanine carboxypeptidase A N-terminal" evidence="3">
    <location>
        <begin position="284"/>
        <end position="499"/>
    </location>
</feature>